<evidence type="ECO:0000313" key="6">
    <source>
        <dbReference type="Proteomes" id="UP000196655"/>
    </source>
</evidence>
<protein>
    <recommendedName>
        <fullName evidence="4">Zinc finger CHC2-type domain-containing protein</fullName>
    </recommendedName>
</protein>
<evidence type="ECO:0000313" key="5">
    <source>
        <dbReference type="EMBL" id="OWJ67424.1"/>
    </source>
</evidence>
<dbReference type="Proteomes" id="UP000196655">
    <property type="component" value="Unassembled WGS sequence"/>
</dbReference>
<reference evidence="6" key="1">
    <citation type="submission" date="2017-05" db="EMBL/GenBank/DDBJ databases">
        <authorList>
            <person name="Macchi M."/>
            <person name="Festa S."/>
            <person name="Coppotelli B.M."/>
            <person name="Morelli I.S."/>
        </authorList>
    </citation>
    <scope>NUCLEOTIDE SEQUENCE [LARGE SCALE GENOMIC DNA]</scope>
    <source>
        <strain evidence="6">I</strain>
    </source>
</reference>
<comment type="caution">
    <text evidence="5">The sequence shown here is derived from an EMBL/GenBank/DDBJ whole genome shotgun (WGS) entry which is preliminary data.</text>
</comment>
<keyword evidence="1" id="KW-0479">Metal-binding</keyword>
<feature type="domain" description="Zinc finger CHC2-type" evidence="4">
    <location>
        <begin position="35"/>
        <end position="80"/>
    </location>
</feature>
<evidence type="ECO:0000256" key="2">
    <source>
        <dbReference type="ARBA" id="ARBA00022771"/>
    </source>
</evidence>
<dbReference type="SMART" id="SM00400">
    <property type="entry name" value="ZnF_CHCC"/>
    <property type="match status" value="1"/>
</dbReference>
<organism evidence="5 6">
    <name type="scientific">Inquilinus limosus</name>
    <dbReference type="NCBI Taxonomy" id="171674"/>
    <lineage>
        <taxon>Bacteria</taxon>
        <taxon>Pseudomonadati</taxon>
        <taxon>Pseudomonadota</taxon>
        <taxon>Alphaproteobacteria</taxon>
        <taxon>Rhodospirillales</taxon>
        <taxon>Rhodospirillaceae</taxon>
        <taxon>Inquilinus</taxon>
    </lineage>
</organism>
<evidence type="ECO:0000256" key="3">
    <source>
        <dbReference type="ARBA" id="ARBA00022833"/>
    </source>
</evidence>
<dbReference type="Pfam" id="PF01807">
    <property type="entry name" value="Zn_ribbon_DnaG"/>
    <property type="match status" value="1"/>
</dbReference>
<dbReference type="GO" id="GO:0005737">
    <property type="term" value="C:cytoplasm"/>
    <property type="evidence" value="ECO:0007669"/>
    <property type="project" value="TreeGrafter"/>
</dbReference>
<dbReference type="GO" id="GO:0008270">
    <property type="term" value="F:zinc ion binding"/>
    <property type="evidence" value="ECO:0007669"/>
    <property type="project" value="UniProtKB-KW"/>
</dbReference>
<proteinExistence type="predicted"/>
<dbReference type="PANTHER" id="PTHR30313">
    <property type="entry name" value="DNA PRIMASE"/>
    <property type="match status" value="1"/>
</dbReference>
<dbReference type="SUPFAM" id="SSF57783">
    <property type="entry name" value="Zinc beta-ribbon"/>
    <property type="match status" value="1"/>
</dbReference>
<accession>A0A211ZQG0</accession>
<dbReference type="InterPro" id="IPR036977">
    <property type="entry name" value="DNA_primase_Znf_CHC2"/>
</dbReference>
<keyword evidence="2" id="KW-0863">Zinc-finger</keyword>
<dbReference type="OrthoDB" id="9811157at2"/>
<sequence length="176" mass="18866">MTENVIPLPPTGRLSDLIGRDVDLKPSRFGRGHEFIGLCPFHDEKTPSFTVNDRKGTYQCLSCGAHGDAQHYAEVRPWLLKRGADGKPQACLTGYGDQTPGSVGDQTGAPTSGAITNFRFGEMVGAIANALSAFTEEERLALLERWPEAGRQMPVAFEIVAQVRAGIASAAPRPSA</sequence>
<dbReference type="InterPro" id="IPR050219">
    <property type="entry name" value="DnaG_primase"/>
</dbReference>
<evidence type="ECO:0000259" key="4">
    <source>
        <dbReference type="SMART" id="SM00400"/>
    </source>
</evidence>
<gene>
    <name evidence="5" type="ORF">BWR60_09465</name>
</gene>
<keyword evidence="6" id="KW-1185">Reference proteome</keyword>
<dbReference type="AlphaFoldDB" id="A0A211ZQG0"/>
<dbReference type="GO" id="GO:0003677">
    <property type="term" value="F:DNA binding"/>
    <property type="evidence" value="ECO:0007669"/>
    <property type="project" value="InterPro"/>
</dbReference>
<dbReference type="Gene3D" id="3.90.580.10">
    <property type="entry name" value="Zinc finger, CHC2-type domain"/>
    <property type="match status" value="1"/>
</dbReference>
<dbReference type="RefSeq" id="WP_088150766.1">
    <property type="nucleotide sequence ID" value="NZ_NHON01000013.1"/>
</dbReference>
<evidence type="ECO:0000256" key="1">
    <source>
        <dbReference type="ARBA" id="ARBA00022723"/>
    </source>
</evidence>
<dbReference type="GO" id="GO:0006269">
    <property type="term" value="P:DNA replication, synthesis of primer"/>
    <property type="evidence" value="ECO:0007669"/>
    <property type="project" value="TreeGrafter"/>
</dbReference>
<dbReference type="EMBL" id="NHON01000013">
    <property type="protein sequence ID" value="OWJ67424.1"/>
    <property type="molecule type" value="Genomic_DNA"/>
</dbReference>
<dbReference type="PANTHER" id="PTHR30313:SF2">
    <property type="entry name" value="DNA PRIMASE"/>
    <property type="match status" value="1"/>
</dbReference>
<keyword evidence="3" id="KW-0862">Zinc</keyword>
<dbReference type="GO" id="GO:0003899">
    <property type="term" value="F:DNA-directed RNA polymerase activity"/>
    <property type="evidence" value="ECO:0007669"/>
    <property type="project" value="InterPro"/>
</dbReference>
<dbReference type="InterPro" id="IPR002694">
    <property type="entry name" value="Znf_CHC2"/>
</dbReference>
<name>A0A211ZQG0_9PROT</name>